<accession>A0A929PX20</accession>
<feature type="signal peptide" evidence="1">
    <location>
        <begin position="1"/>
        <end position="25"/>
    </location>
</feature>
<protein>
    <submittedName>
        <fullName evidence="2">Uncharacterized protein</fullName>
    </submittedName>
</protein>
<organism evidence="2 3">
    <name type="scientific">Mucilaginibacter myungsuensis</name>
    <dbReference type="NCBI Taxonomy" id="649104"/>
    <lineage>
        <taxon>Bacteria</taxon>
        <taxon>Pseudomonadati</taxon>
        <taxon>Bacteroidota</taxon>
        <taxon>Sphingobacteriia</taxon>
        <taxon>Sphingobacteriales</taxon>
        <taxon>Sphingobacteriaceae</taxon>
        <taxon>Mucilaginibacter</taxon>
    </lineage>
</organism>
<dbReference type="RefSeq" id="WP_194111916.1">
    <property type="nucleotide sequence ID" value="NZ_JADFFL010000004.1"/>
</dbReference>
<reference evidence="2" key="1">
    <citation type="submission" date="2020-10" db="EMBL/GenBank/DDBJ databases">
        <title>Mucilaginibacter mali sp. nov., isolated from rhizosphere soil of apple orchard.</title>
        <authorList>
            <person name="Lee J.-S."/>
            <person name="Kim H.S."/>
            <person name="Kim J.-S."/>
        </authorList>
    </citation>
    <scope>NUCLEOTIDE SEQUENCE</scope>
    <source>
        <strain evidence="2">KCTC 22746</strain>
    </source>
</reference>
<evidence type="ECO:0000256" key="1">
    <source>
        <dbReference type="SAM" id="SignalP"/>
    </source>
</evidence>
<dbReference type="EMBL" id="JADFFL010000004">
    <property type="protein sequence ID" value="MBE9662706.1"/>
    <property type="molecule type" value="Genomic_DNA"/>
</dbReference>
<sequence>MKNKTILLLAILMLLVCLFRANLFAQKLPNVQKTSVYAPAGIKIDGKTTEWNDKFEAKNGATSIAYTIANDDDNLYLAIQVTDGPTINKILSGGFKLKIIGANKADQPVVLSGMLVQPTGRGSVSQKLKDKDAKTDSLIAALNAQINGAIKDINFTGVKDIADTTISVYNEYDIKQAVKLDANRALNCEVAIPLKYINHLIIGGVFKYNLMLPGMNMGAMQVTVNGVKQSASSLASMPGVQVVMHGSGGGDFQSLFNATDLSGSYTLAKK</sequence>
<feature type="chain" id="PRO_5037873402" evidence="1">
    <location>
        <begin position="26"/>
        <end position="270"/>
    </location>
</feature>
<evidence type="ECO:0000313" key="3">
    <source>
        <dbReference type="Proteomes" id="UP000622475"/>
    </source>
</evidence>
<dbReference type="AlphaFoldDB" id="A0A929PX20"/>
<proteinExistence type="predicted"/>
<evidence type="ECO:0000313" key="2">
    <source>
        <dbReference type="EMBL" id="MBE9662706.1"/>
    </source>
</evidence>
<keyword evidence="3" id="KW-1185">Reference proteome</keyword>
<keyword evidence="1" id="KW-0732">Signal</keyword>
<gene>
    <name evidence="2" type="ORF">IRJ16_12505</name>
</gene>
<name>A0A929PX20_9SPHI</name>
<dbReference type="Proteomes" id="UP000622475">
    <property type="component" value="Unassembled WGS sequence"/>
</dbReference>
<comment type="caution">
    <text evidence="2">The sequence shown here is derived from an EMBL/GenBank/DDBJ whole genome shotgun (WGS) entry which is preliminary data.</text>
</comment>